<name>A0ACC0E1M0_9BASI</name>
<reference evidence="2" key="2">
    <citation type="journal article" date="2018" name="Mol. Plant Microbe Interact.">
        <title>Genome sequence resources for the wheat stripe rust pathogen (Puccinia striiformis f. sp. tritici) and the barley stripe rust pathogen (Puccinia striiformis f. sp. hordei).</title>
        <authorList>
            <person name="Xia C."/>
            <person name="Wang M."/>
            <person name="Yin C."/>
            <person name="Cornejo O.E."/>
            <person name="Hulbert S.H."/>
            <person name="Chen X."/>
        </authorList>
    </citation>
    <scope>NUCLEOTIDE SEQUENCE [LARGE SCALE GENOMIC DNA]</scope>
    <source>
        <strain evidence="2">93-210</strain>
    </source>
</reference>
<reference evidence="1 2" key="3">
    <citation type="journal article" date="2022" name="Microbiol. Spectr.">
        <title>Folding features and dynamics of 3D genome architecture in plant fungal pathogens.</title>
        <authorList>
            <person name="Xia C."/>
        </authorList>
    </citation>
    <scope>NUCLEOTIDE SEQUENCE [LARGE SCALE GENOMIC DNA]</scope>
    <source>
        <strain evidence="1 2">93-210</strain>
    </source>
</reference>
<protein>
    <submittedName>
        <fullName evidence="1">Uncharacterized protein</fullName>
    </submittedName>
</protein>
<dbReference type="Proteomes" id="UP001060170">
    <property type="component" value="Chromosome 11"/>
</dbReference>
<evidence type="ECO:0000313" key="1">
    <source>
        <dbReference type="EMBL" id="KAI7943527.1"/>
    </source>
</evidence>
<organism evidence="1 2">
    <name type="scientific">Puccinia striiformis f. sp. tritici</name>
    <dbReference type="NCBI Taxonomy" id="168172"/>
    <lineage>
        <taxon>Eukaryota</taxon>
        <taxon>Fungi</taxon>
        <taxon>Dikarya</taxon>
        <taxon>Basidiomycota</taxon>
        <taxon>Pucciniomycotina</taxon>
        <taxon>Pucciniomycetes</taxon>
        <taxon>Pucciniales</taxon>
        <taxon>Pucciniaceae</taxon>
        <taxon>Puccinia</taxon>
    </lineage>
</organism>
<sequence>MKTKFKDQIENRMGVHGLSNAREQRHLRSPGHPSNDWTGALWRRARAIKIMDNEERIVLSGFLYEGQSTKNGVVP</sequence>
<reference evidence="2" key="1">
    <citation type="journal article" date="2018" name="BMC Genomics">
        <title>Genomic insights into host adaptation between the wheat stripe rust pathogen (Puccinia striiformis f. sp. tritici) and the barley stripe rust pathogen (Puccinia striiformis f. sp. hordei).</title>
        <authorList>
            <person name="Xia C."/>
            <person name="Wang M."/>
            <person name="Yin C."/>
            <person name="Cornejo O.E."/>
            <person name="Hulbert S.H."/>
            <person name="Chen X."/>
        </authorList>
    </citation>
    <scope>NUCLEOTIDE SEQUENCE [LARGE SCALE GENOMIC DNA]</scope>
    <source>
        <strain evidence="2">93-210</strain>
    </source>
</reference>
<keyword evidence="2" id="KW-1185">Reference proteome</keyword>
<gene>
    <name evidence="1" type="ORF">MJO28_011055</name>
</gene>
<accession>A0ACC0E1M0</accession>
<evidence type="ECO:0000313" key="2">
    <source>
        <dbReference type="Proteomes" id="UP001060170"/>
    </source>
</evidence>
<comment type="caution">
    <text evidence="1">The sequence shown here is derived from an EMBL/GenBank/DDBJ whole genome shotgun (WGS) entry which is preliminary data.</text>
</comment>
<dbReference type="EMBL" id="CM045875">
    <property type="protein sequence ID" value="KAI7943527.1"/>
    <property type="molecule type" value="Genomic_DNA"/>
</dbReference>
<proteinExistence type="predicted"/>